<dbReference type="VEuPathDB" id="FungiDB:BO97DRAFT_438321"/>
<feature type="compositionally biased region" description="Basic and acidic residues" evidence="1">
    <location>
        <begin position="117"/>
        <end position="136"/>
    </location>
</feature>
<protein>
    <recommendedName>
        <fullName evidence="2">DUF7624 domain-containing protein</fullName>
    </recommendedName>
</protein>
<dbReference type="GeneID" id="37202198"/>
<keyword evidence="4" id="KW-1185">Reference proteome</keyword>
<feature type="domain" description="DUF7624" evidence="2">
    <location>
        <begin position="481"/>
        <end position="604"/>
    </location>
</feature>
<name>A0A395HIT6_ASPHC</name>
<evidence type="ECO:0000313" key="3">
    <source>
        <dbReference type="EMBL" id="RAL07546.1"/>
    </source>
</evidence>
<dbReference type="EMBL" id="KZ824329">
    <property type="protein sequence ID" value="RAL07546.1"/>
    <property type="molecule type" value="Genomic_DNA"/>
</dbReference>
<reference evidence="3 4" key="1">
    <citation type="submission" date="2018-02" db="EMBL/GenBank/DDBJ databases">
        <title>The genomes of Aspergillus section Nigri reveals drivers in fungal speciation.</title>
        <authorList>
            <consortium name="DOE Joint Genome Institute"/>
            <person name="Vesth T.C."/>
            <person name="Nybo J."/>
            <person name="Theobald S."/>
            <person name="Brandl J."/>
            <person name="Frisvad J.C."/>
            <person name="Nielsen K.F."/>
            <person name="Lyhne E.K."/>
            <person name="Kogle M.E."/>
            <person name="Kuo A."/>
            <person name="Riley R."/>
            <person name="Clum A."/>
            <person name="Nolan M."/>
            <person name="Lipzen A."/>
            <person name="Salamov A."/>
            <person name="Henrissat B."/>
            <person name="Wiebenga A."/>
            <person name="De vries R.P."/>
            <person name="Grigoriev I.V."/>
            <person name="Mortensen U.H."/>
            <person name="Andersen M.R."/>
            <person name="Baker S.E."/>
        </authorList>
    </citation>
    <scope>NUCLEOTIDE SEQUENCE [LARGE SCALE GENOMIC DNA]</scope>
    <source>
        <strain evidence="3 4">CBS 101889</strain>
    </source>
</reference>
<feature type="region of interest" description="Disordered" evidence="1">
    <location>
        <begin position="457"/>
        <end position="479"/>
    </location>
</feature>
<accession>A0A395HIT6</accession>
<feature type="region of interest" description="Disordered" evidence="1">
    <location>
        <begin position="96"/>
        <end position="136"/>
    </location>
</feature>
<organism evidence="3 4">
    <name type="scientific">Aspergillus homomorphus (strain CBS 101889)</name>
    <dbReference type="NCBI Taxonomy" id="1450537"/>
    <lineage>
        <taxon>Eukaryota</taxon>
        <taxon>Fungi</taxon>
        <taxon>Dikarya</taxon>
        <taxon>Ascomycota</taxon>
        <taxon>Pezizomycotina</taxon>
        <taxon>Eurotiomycetes</taxon>
        <taxon>Eurotiomycetidae</taxon>
        <taxon>Eurotiales</taxon>
        <taxon>Aspergillaceae</taxon>
        <taxon>Aspergillus</taxon>
        <taxon>Aspergillus subgen. Circumdati</taxon>
    </lineage>
</organism>
<evidence type="ECO:0000259" key="2">
    <source>
        <dbReference type="Pfam" id="PF24616"/>
    </source>
</evidence>
<feature type="compositionally biased region" description="Low complexity" evidence="1">
    <location>
        <begin position="460"/>
        <end position="479"/>
    </location>
</feature>
<dbReference type="InterPro" id="IPR056041">
    <property type="entry name" value="DUF7624"/>
</dbReference>
<dbReference type="Proteomes" id="UP000248961">
    <property type="component" value="Unassembled WGS sequence"/>
</dbReference>
<dbReference type="STRING" id="1450537.A0A395HIT6"/>
<proteinExistence type="predicted"/>
<gene>
    <name evidence="3" type="ORF">BO97DRAFT_438321</name>
</gene>
<feature type="region of interest" description="Disordered" evidence="1">
    <location>
        <begin position="24"/>
        <end position="47"/>
    </location>
</feature>
<dbReference type="Pfam" id="PF24616">
    <property type="entry name" value="DUF7624"/>
    <property type="match status" value="1"/>
</dbReference>
<evidence type="ECO:0000256" key="1">
    <source>
        <dbReference type="SAM" id="MobiDB-lite"/>
    </source>
</evidence>
<evidence type="ECO:0000313" key="4">
    <source>
        <dbReference type="Proteomes" id="UP000248961"/>
    </source>
</evidence>
<dbReference type="RefSeq" id="XP_025546700.1">
    <property type="nucleotide sequence ID" value="XM_025697909.1"/>
</dbReference>
<dbReference type="AlphaFoldDB" id="A0A395HIT6"/>
<dbReference type="OrthoDB" id="5230484at2759"/>
<sequence length="605" mass="66533">MTAAPSTPFAGLSQAELKIQTANAHTKRFEARSDEDEPPQSVIHAPAGFGDFYLQPTHLVKTNAEKANGQVPCIDTFVPSGAMKTYTSNEAITPMAEADSPVSPPPLSTSIEPASDWSERATPRAQTRQEFEDPRMELCSRTVDIRADDVARGGTPWLSMSSVEGKSTLSDAGSKRLSKANLSDEGAENDALTTALAECWALCNSLATLSCLHSKFQKSHASTQDEAWTLCWRLCQELYVSQSGFPTSKVNTILDVCHGFCQSLFEARVKGDEVTDSILRVSFELSNHLYNTHDRNLPEAFRERTLEFYITLCHRLMKQKGLVSEIDSPLSACWSFAEMLFTIRQSKMGSKRPDEEVLGSAVQACWELCDVFRRGWAQRIDRDSDRGTPRPSQANFQQVIEHVNDSQSNGCDDILGQSRNPETPTTVFDDTATISPDEAPLQNIFVLGQSSIQAPHTAWSSNSSATSGQSQSSEQSSSTKTITTLSGELNLVIIKILVTKAAINSGYQRSGSQSFSSFVKSLSSDAFGSTPWQISLLKNYKRLVAFDPIFKGASSHARASAIDVAQAVRLVAHDGQYPWLPDLYRLVFGFHTDEALTRKEMILQI</sequence>